<evidence type="ECO:0000313" key="2">
    <source>
        <dbReference type="Proteomes" id="UP001556617"/>
    </source>
</evidence>
<protein>
    <submittedName>
        <fullName evidence="1">Bacteriocin immunity protein</fullName>
    </submittedName>
</protein>
<dbReference type="Gene3D" id="1.20.1440.140">
    <property type="match status" value="1"/>
</dbReference>
<dbReference type="RefSeq" id="WP_367973124.1">
    <property type="nucleotide sequence ID" value="NZ_JBFPEQ010000001.1"/>
</dbReference>
<keyword evidence="2" id="KW-1185">Reference proteome</keyword>
<sequence length="97" mass="11181">MSAIKWFTGGQERGKSALELLIQLRQQLDDVKYSELQHVLSEYFNDIKTESGSIPLILSRMNLELSHIMLKNHTVLPEGAQQTMKKLTELSQIRYGY</sequence>
<accession>A0ABV3S074</accession>
<dbReference type="InterPro" id="IPR053739">
    <property type="entry name" value="Bact_Immunity_Domain_sf"/>
</dbReference>
<gene>
    <name evidence="1" type="ORF">AB3K24_00420</name>
</gene>
<proteinExistence type="predicted"/>
<evidence type="ECO:0000313" key="1">
    <source>
        <dbReference type="EMBL" id="MEX0379827.1"/>
    </source>
</evidence>
<dbReference type="EMBL" id="JBFPER010000001">
    <property type="protein sequence ID" value="MEX0379827.1"/>
    <property type="molecule type" value="Genomic_DNA"/>
</dbReference>
<name>A0ABV3S074_9LACO</name>
<organism evidence="1 2">
    <name type="scientific">Leuconostoc aquikimchii</name>
    <dbReference type="NCBI Taxonomy" id="3236804"/>
    <lineage>
        <taxon>Bacteria</taxon>
        <taxon>Bacillati</taxon>
        <taxon>Bacillota</taxon>
        <taxon>Bacilli</taxon>
        <taxon>Lactobacillales</taxon>
        <taxon>Lactobacillaceae</taxon>
        <taxon>Leuconostoc</taxon>
    </lineage>
</organism>
<dbReference type="Pfam" id="PF08951">
    <property type="entry name" value="EntA_Immun"/>
    <property type="match status" value="1"/>
</dbReference>
<dbReference type="InterPro" id="IPR015046">
    <property type="entry name" value="LciA_Immunity-like"/>
</dbReference>
<dbReference type="Proteomes" id="UP001556617">
    <property type="component" value="Unassembled WGS sequence"/>
</dbReference>
<comment type="caution">
    <text evidence="1">The sequence shown here is derived from an EMBL/GenBank/DDBJ whole genome shotgun (WGS) entry which is preliminary data.</text>
</comment>
<reference evidence="1 2" key="1">
    <citation type="submission" date="2024-07" db="EMBL/GenBank/DDBJ databases">
        <authorList>
            <person name="Yun M."/>
        </authorList>
    </citation>
    <scope>NUCLEOTIDE SEQUENCE [LARGE SCALE GENOMIC DNA]</scope>
    <source>
        <strain evidence="1 2">MS01</strain>
    </source>
</reference>